<gene>
    <name evidence="1" type="ORF">DQM28_08350</name>
</gene>
<evidence type="ECO:0000313" key="1">
    <source>
        <dbReference type="EMBL" id="AXR64231.1"/>
    </source>
</evidence>
<reference evidence="1 2" key="2">
    <citation type="submission" date="2018-09" db="EMBL/GenBank/DDBJ databases">
        <title>Complete Genome sequences of three Leptospira mayottensis isolates obtained from Tenrecid mammals endemic to the Malagasy region.</title>
        <authorList>
            <person name="Cordonin C."/>
            <person name="Toty C."/>
        </authorList>
    </citation>
    <scope>NUCLEOTIDE SEQUENCE [LARGE SCALE GENOMIC DNA]</scope>
    <source>
        <strain evidence="1 2">MDI222</strain>
    </source>
</reference>
<accession>A0ABM6Y8M2</accession>
<sequence>MKNIIFDIKNLSNFHLLRIPFNGFDQFFLAFLKKHEILSEGTSCLFVVSHKCLSYRRTP</sequence>
<keyword evidence="2" id="KW-1185">Reference proteome</keyword>
<name>A0ABM6Y8M2_9LEPT</name>
<dbReference type="Proteomes" id="UP000258889">
    <property type="component" value="Chromosome i"/>
</dbReference>
<evidence type="ECO:0008006" key="3">
    <source>
        <dbReference type="Google" id="ProtNLM"/>
    </source>
</evidence>
<protein>
    <recommendedName>
        <fullName evidence="3">DUF1564 family protein</fullName>
    </recommendedName>
</protein>
<organism evidence="1 2">
    <name type="scientific">Leptospira mayottensis</name>
    <dbReference type="NCBI Taxonomy" id="1137606"/>
    <lineage>
        <taxon>Bacteria</taxon>
        <taxon>Pseudomonadati</taxon>
        <taxon>Spirochaetota</taxon>
        <taxon>Spirochaetia</taxon>
        <taxon>Leptospirales</taxon>
        <taxon>Leptospiraceae</taxon>
        <taxon>Leptospira</taxon>
    </lineage>
</organism>
<reference evidence="1 2" key="1">
    <citation type="submission" date="2018-06" db="EMBL/GenBank/DDBJ databases">
        <authorList>
            <person name="Tortosa P."/>
        </authorList>
    </citation>
    <scope>NUCLEOTIDE SEQUENCE [LARGE SCALE GENOMIC DNA]</scope>
    <source>
        <strain evidence="1 2">MDI222</strain>
    </source>
</reference>
<evidence type="ECO:0000313" key="2">
    <source>
        <dbReference type="Proteomes" id="UP000258889"/>
    </source>
</evidence>
<dbReference type="EMBL" id="CP030144">
    <property type="protein sequence ID" value="AXR64231.1"/>
    <property type="molecule type" value="Genomic_DNA"/>
</dbReference>
<proteinExistence type="predicted"/>